<evidence type="ECO:0000313" key="2">
    <source>
        <dbReference type="Proteomes" id="UP000182725"/>
    </source>
</evidence>
<dbReference type="AlphaFoldDB" id="A0A1H5MXK7"/>
<dbReference type="Proteomes" id="UP000182725">
    <property type="component" value="Unassembled WGS sequence"/>
</dbReference>
<proteinExistence type="predicted"/>
<gene>
    <name evidence="1" type="ORF">SAMN04489740_3224</name>
</gene>
<evidence type="ECO:0000313" key="1">
    <source>
        <dbReference type="EMBL" id="SEE94099.1"/>
    </source>
</evidence>
<accession>A0A1H5MXK7</accession>
<protein>
    <submittedName>
        <fullName evidence="1">Uncharacterized protein</fullName>
    </submittedName>
</protein>
<sequence length="36" mass="4228">MASPFTSAQRPTTWLLAKISKARSYREETRWKCRVA</sequence>
<name>A0A1H5MXK7_9MICC</name>
<organism evidence="1 2">
    <name type="scientific">Arthrobacter alpinus</name>
    <dbReference type="NCBI Taxonomy" id="656366"/>
    <lineage>
        <taxon>Bacteria</taxon>
        <taxon>Bacillati</taxon>
        <taxon>Actinomycetota</taxon>
        <taxon>Actinomycetes</taxon>
        <taxon>Micrococcales</taxon>
        <taxon>Micrococcaceae</taxon>
        <taxon>Arthrobacter</taxon>
    </lineage>
</organism>
<reference evidence="1 2" key="1">
    <citation type="submission" date="2016-10" db="EMBL/GenBank/DDBJ databases">
        <authorList>
            <person name="de Groot N.N."/>
        </authorList>
    </citation>
    <scope>NUCLEOTIDE SEQUENCE [LARGE SCALE GENOMIC DNA]</scope>
    <source>
        <strain evidence="1 2">DSM 22274</strain>
    </source>
</reference>
<dbReference type="EMBL" id="FNTV01000001">
    <property type="protein sequence ID" value="SEE94099.1"/>
    <property type="molecule type" value="Genomic_DNA"/>
</dbReference>